<dbReference type="Pfam" id="PF00196">
    <property type="entry name" value="GerE"/>
    <property type="match status" value="1"/>
</dbReference>
<keyword evidence="1" id="KW-0805">Transcription regulation</keyword>
<dbReference type="PANTHER" id="PTHR44688">
    <property type="entry name" value="DNA-BINDING TRANSCRIPTIONAL ACTIVATOR DEVR_DOSR"/>
    <property type="match status" value="1"/>
</dbReference>
<keyword evidence="3" id="KW-0804">Transcription</keyword>
<comment type="caution">
    <text evidence="5">The sequence shown here is derived from an EMBL/GenBank/DDBJ whole genome shotgun (WGS) entry which is preliminary data.</text>
</comment>
<accession>A0ABT5BXM2</accession>
<dbReference type="SMART" id="SM00421">
    <property type="entry name" value="HTH_LUXR"/>
    <property type="match status" value="1"/>
</dbReference>
<dbReference type="InterPro" id="IPR036388">
    <property type="entry name" value="WH-like_DNA-bd_sf"/>
</dbReference>
<gene>
    <name evidence="5" type="ORF">POL72_11110</name>
</gene>
<dbReference type="PRINTS" id="PR00038">
    <property type="entry name" value="HTHLUXR"/>
</dbReference>
<dbReference type="InterPro" id="IPR029016">
    <property type="entry name" value="GAF-like_dom_sf"/>
</dbReference>
<organism evidence="5 6">
    <name type="scientific">Sorangium atrum</name>
    <dbReference type="NCBI Taxonomy" id="2995308"/>
    <lineage>
        <taxon>Bacteria</taxon>
        <taxon>Pseudomonadati</taxon>
        <taxon>Myxococcota</taxon>
        <taxon>Polyangia</taxon>
        <taxon>Polyangiales</taxon>
        <taxon>Polyangiaceae</taxon>
        <taxon>Sorangium</taxon>
    </lineage>
</organism>
<dbReference type="InterPro" id="IPR000792">
    <property type="entry name" value="Tscrpt_reg_LuxR_C"/>
</dbReference>
<dbReference type="PROSITE" id="PS50043">
    <property type="entry name" value="HTH_LUXR_2"/>
    <property type="match status" value="1"/>
</dbReference>
<proteinExistence type="predicted"/>
<evidence type="ECO:0000313" key="6">
    <source>
        <dbReference type="Proteomes" id="UP001217485"/>
    </source>
</evidence>
<dbReference type="RefSeq" id="WP_272095076.1">
    <property type="nucleotide sequence ID" value="NZ_JAQNDK010000001.1"/>
</dbReference>
<dbReference type="PROSITE" id="PS00622">
    <property type="entry name" value="HTH_LUXR_1"/>
    <property type="match status" value="1"/>
</dbReference>
<evidence type="ECO:0000259" key="4">
    <source>
        <dbReference type="PROSITE" id="PS50043"/>
    </source>
</evidence>
<keyword evidence="6" id="KW-1185">Reference proteome</keyword>
<dbReference type="Gene3D" id="1.10.10.10">
    <property type="entry name" value="Winged helix-like DNA-binding domain superfamily/Winged helix DNA-binding domain"/>
    <property type="match status" value="1"/>
</dbReference>
<dbReference type="Proteomes" id="UP001217485">
    <property type="component" value="Unassembled WGS sequence"/>
</dbReference>
<reference evidence="5 6" key="1">
    <citation type="submission" date="2023-01" db="EMBL/GenBank/DDBJ databases">
        <title>Minimal conservation of predation-associated metabolite biosynthetic gene clusters underscores biosynthetic potential of Myxococcota including descriptions for ten novel species: Archangium lansinium sp. nov., Myxococcus landrumus sp. nov., Nannocystis bai.</title>
        <authorList>
            <person name="Ahearne A."/>
            <person name="Stevens C."/>
            <person name="Dowd S."/>
        </authorList>
    </citation>
    <scope>NUCLEOTIDE SEQUENCE [LARGE SCALE GENOMIC DNA]</scope>
    <source>
        <strain evidence="5 6">WIWO2</strain>
    </source>
</reference>
<dbReference type="InterPro" id="IPR016032">
    <property type="entry name" value="Sig_transdc_resp-reg_C-effctor"/>
</dbReference>
<dbReference type="CDD" id="cd06170">
    <property type="entry name" value="LuxR_C_like"/>
    <property type="match status" value="1"/>
</dbReference>
<dbReference type="InterPro" id="IPR003018">
    <property type="entry name" value="GAF"/>
</dbReference>
<feature type="domain" description="HTH luxR-type" evidence="4">
    <location>
        <begin position="197"/>
        <end position="262"/>
    </location>
</feature>
<dbReference type="SMART" id="SM00065">
    <property type="entry name" value="GAF"/>
    <property type="match status" value="1"/>
</dbReference>
<name>A0ABT5BXM2_9BACT</name>
<evidence type="ECO:0000256" key="1">
    <source>
        <dbReference type="ARBA" id="ARBA00023015"/>
    </source>
</evidence>
<evidence type="ECO:0000256" key="2">
    <source>
        <dbReference type="ARBA" id="ARBA00023125"/>
    </source>
</evidence>
<evidence type="ECO:0000256" key="3">
    <source>
        <dbReference type="ARBA" id="ARBA00023163"/>
    </source>
</evidence>
<dbReference type="Gene3D" id="3.30.450.40">
    <property type="match status" value="1"/>
</dbReference>
<dbReference type="Pfam" id="PF01590">
    <property type="entry name" value="GAF"/>
    <property type="match status" value="1"/>
</dbReference>
<keyword evidence="2" id="KW-0238">DNA-binding</keyword>
<dbReference type="PANTHER" id="PTHR44688:SF16">
    <property type="entry name" value="DNA-BINDING TRANSCRIPTIONAL ACTIVATOR DEVR_DOSR"/>
    <property type="match status" value="1"/>
</dbReference>
<sequence length="262" mass="29730">MWKGMGLGKREQQTMWDLNGALGASLDLHSVLKDAYRLLLPLVGADYGALAVTWSERAGEYEWIAENLPPAFFGSYEAMAPHDFVHSSVQAKMQIVVCDSEMIDRRAFERNMMYHRARELGSPIEQVIAVMLHASGGLQSGLSLYRKRRRPFTEREQRMLQLLTPAIANAVRNCWLFAKEARPAKQIEMVHPAPQVPTVLDARLTPRERQVVSAIIRGLSNHEIAEELGCSLNTVKKHVQHIFEKLGVESRQMLRYRARRGA</sequence>
<dbReference type="SUPFAM" id="SSF55781">
    <property type="entry name" value="GAF domain-like"/>
    <property type="match status" value="1"/>
</dbReference>
<protein>
    <submittedName>
        <fullName evidence="5">LuxR C-terminal-related transcriptional regulator</fullName>
    </submittedName>
</protein>
<evidence type="ECO:0000313" key="5">
    <source>
        <dbReference type="EMBL" id="MDC0678284.1"/>
    </source>
</evidence>
<dbReference type="SUPFAM" id="SSF46894">
    <property type="entry name" value="C-terminal effector domain of the bipartite response regulators"/>
    <property type="match status" value="1"/>
</dbReference>
<dbReference type="EMBL" id="JAQNDK010000001">
    <property type="protein sequence ID" value="MDC0678284.1"/>
    <property type="molecule type" value="Genomic_DNA"/>
</dbReference>